<evidence type="ECO:0000256" key="2">
    <source>
        <dbReference type="SAM" id="Phobius"/>
    </source>
</evidence>
<reference evidence="3 4" key="1">
    <citation type="journal article" date="2015" name="Genome Announc.">
        <title>Complete Genome Sequence and Annotation of Corynebacterium singulare DSM 44357, Isolated from a Human Semen Specimen.</title>
        <authorList>
            <person name="Merten M."/>
            <person name="Brinkrolf K."/>
            <person name="Albersmeier A."/>
            <person name="Kutter Y."/>
            <person name="Ruckert C."/>
            <person name="Tauch A."/>
        </authorList>
    </citation>
    <scope>NUCLEOTIDE SEQUENCE [LARGE SCALE GENOMIC DNA]</scope>
    <source>
        <strain evidence="3">IBS B52218</strain>
    </source>
</reference>
<keyword evidence="1" id="KW-0175">Coiled coil</keyword>
<dbReference type="Proteomes" id="UP000031890">
    <property type="component" value="Chromosome"/>
</dbReference>
<accession>A0A0B6EQL9</accession>
<protein>
    <submittedName>
        <fullName evidence="3">Uncharacterized protein</fullName>
    </submittedName>
</protein>
<dbReference type="HOGENOM" id="CLU_1303197_0_0_11"/>
<feature type="transmembrane region" description="Helical" evidence="2">
    <location>
        <begin position="20"/>
        <end position="38"/>
    </location>
</feature>
<dbReference type="STRING" id="161899.CSING_06370"/>
<feature type="coiled-coil region" evidence="1">
    <location>
        <begin position="115"/>
        <end position="142"/>
    </location>
</feature>
<dbReference type="AlphaFoldDB" id="A0A0B6EQL9"/>
<evidence type="ECO:0000313" key="4">
    <source>
        <dbReference type="Proteomes" id="UP000031890"/>
    </source>
</evidence>
<dbReference type="KEGG" id="csx:CSING_06370"/>
<sequence length="211" mass="24165">MHKFLRSENQLPSQRLTRTLLVSAFILIVGIVVSYFTWCSDLSWPYYLSRVCKYVFPSLTPVVASIALISGFKTIEQKKESDDRAEYYKQLQWAIDNSLTSDPIIRLQSPSLIRSVLTSREIAEAEEEIAQASRDYADALEAQLRMESANPSNYDSRENANLSELKTKENRKFHVFGTVVSLIGLLSAFFILGQLRFVPYSIEYETKEKSK</sequence>
<proteinExistence type="predicted"/>
<dbReference type="RefSeq" id="WP_144403118.1">
    <property type="nucleotide sequence ID" value="NZ_CP010827.1"/>
</dbReference>
<evidence type="ECO:0000313" key="3">
    <source>
        <dbReference type="EMBL" id="AJI78807.1"/>
    </source>
</evidence>
<keyword evidence="2" id="KW-0812">Transmembrane</keyword>
<keyword evidence="2" id="KW-0472">Membrane</keyword>
<evidence type="ECO:0000256" key="1">
    <source>
        <dbReference type="SAM" id="Coils"/>
    </source>
</evidence>
<feature type="transmembrane region" description="Helical" evidence="2">
    <location>
        <begin position="54"/>
        <end position="72"/>
    </location>
</feature>
<name>A0A0B6EQL9_9CORY</name>
<organism evidence="3 4">
    <name type="scientific">Corynebacterium singulare</name>
    <dbReference type="NCBI Taxonomy" id="161899"/>
    <lineage>
        <taxon>Bacteria</taxon>
        <taxon>Bacillati</taxon>
        <taxon>Actinomycetota</taxon>
        <taxon>Actinomycetes</taxon>
        <taxon>Mycobacteriales</taxon>
        <taxon>Corynebacteriaceae</taxon>
        <taxon>Corynebacterium</taxon>
    </lineage>
</organism>
<gene>
    <name evidence="3" type="ORF">CSING_06370</name>
</gene>
<feature type="transmembrane region" description="Helical" evidence="2">
    <location>
        <begin position="173"/>
        <end position="192"/>
    </location>
</feature>
<keyword evidence="2" id="KW-1133">Transmembrane helix</keyword>
<dbReference type="EMBL" id="CP010827">
    <property type="protein sequence ID" value="AJI78807.1"/>
    <property type="molecule type" value="Genomic_DNA"/>
</dbReference>